<feature type="transmembrane region" description="Helical" evidence="1">
    <location>
        <begin position="94"/>
        <end position="113"/>
    </location>
</feature>
<gene>
    <name evidence="2" type="ORF">RT41_GL000090</name>
</gene>
<evidence type="ECO:0000256" key="1">
    <source>
        <dbReference type="SAM" id="Phobius"/>
    </source>
</evidence>
<evidence type="ECO:0000313" key="3">
    <source>
        <dbReference type="Proteomes" id="UP000218181"/>
    </source>
</evidence>
<comment type="caution">
    <text evidence="2">The sequence shown here is derived from an EMBL/GenBank/DDBJ whole genome shotgun (WGS) entry which is preliminary data.</text>
</comment>
<reference evidence="2 3" key="1">
    <citation type="submission" date="2014-12" db="EMBL/GenBank/DDBJ databases">
        <title>Draft genome sequences of 10 type strains of Lactococcus.</title>
        <authorList>
            <person name="Sun Z."/>
            <person name="Zhong Z."/>
            <person name="Liu W."/>
            <person name="Zhang W."/>
            <person name="Zhang H."/>
        </authorList>
    </citation>
    <scope>NUCLEOTIDE SEQUENCE [LARGE SCALE GENOMIC DNA]</scope>
    <source>
        <strain evidence="2 3">JCM 16395</strain>
    </source>
</reference>
<keyword evidence="3" id="KW-1185">Reference proteome</keyword>
<dbReference type="AlphaFoldDB" id="A0A2A5RPH7"/>
<keyword evidence="1" id="KW-0812">Transmembrane</keyword>
<keyword evidence="1" id="KW-0472">Membrane</keyword>
<name>A0A2A5RPH7_9LACT</name>
<evidence type="ECO:0000313" key="2">
    <source>
        <dbReference type="EMBL" id="PCS01326.1"/>
    </source>
</evidence>
<sequence length="159" mass="18015">MKNYLKRSSFPLVVSLLFLLSLFLPYDNTVGNGWGIQDTGWIINLGYIFAPVGAVIKRPLASYLQLIAFIGFLIIVVLFLVVKSLNAQLRMLAAFLSVIALLFLGTPYLRPILFHSGFDVNMITFYLNTMRSGYYISLFLALLLVVWMFYEALKSQKQG</sequence>
<proteinExistence type="predicted"/>
<dbReference type="EMBL" id="JXJU01000001">
    <property type="protein sequence ID" value="PCS01326.1"/>
    <property type="molecule type" value="Genomic_DNA"/>
</dbReference>
<accession>A0A2A5RPH7</accession>
<organism evidence="2 3">
    <name type="scientific">Lactococcus fujiensis JCM 16395</name>
    <dbReference type="NCBI Taxonomy" id="1291764"/>
    <lineage>
        <taxon>Bacteria</taxon>
        <taxon>Bacillati</taxon>
        <taxon>Bacillota</taxon>
        <taxon>Bacilli</taxon>
        <taxon>Lactobacillales</taxon>
        <taxon>Streptococcaceae</taxon>
        <taxon>Lactococcus</taxon>
    </lineage>
</organism>
<keyword evidence="1" id="KW-1133">Transmembrane helix</keyword>
<dbReference type="STRING" id="1291764.GCA_001311235_00483"/>
<dbReference type="Proteomes" id="UP000218181">
    <property type="component" value="Unassembled WGS sequence"/>
</dbReference>
<protein>
    <submittedName>
        <fullName evidence="2">Uncharacterized protein</fullName>
    </submittedName>
</protein>
<dbReference type="RefSeq" id="WP_054639034.1">
    <property type="nucleotide sequence ID" value="NZ_BBAL01000001.1"/>
</dbReference>
<feature type="transmembrane region" description="Helical" evidence="1">
    <location>
        <begin position="63"/>
        <end position="82"/>
    </location>
</feature>
<feature type="transmembrane region" description="Helical" evidence="1">
    <location>
        <begin position="133"/>
        <end position="153"/>
    </location>
</feature>